<reference evidence="3" key="2">
    <citation type="submission" date="2023-07" db="EMBL/GenBank/DDBJ databases">
        <title>Genomic analysis of Rhodococcus opacus VOC-14 with glycol ethers degradation activity.</title>
        <authorList>
            <person name="Narkevich D.A."/>
            <person name="Hlushen A.M."/>
            <person name="Akhremchuk A.E."/>
            <person name="Sikolenko M.A."/>
            <person name="Valentovich L.N."/>
        </authorList>
    </citation>
    <scope>NUCLEOTIDE SEQUENCE</scope>
    <source>
        <strain evidence="3">VOC-14</strain>
    </source>
</reference>
<dbReference type="Proteomes" id="UP001066327">
    <property type="component" value="Unassembled WGS sequence"/>
</dbReference>
<evidence type="ECO:0000313" key="3">
    <source>
        <dbReference type="EMBL" id="WLF47660.1"/>
    </source>
</evidence>
<protein>
    <submittedName>
        <fullName evidence="3">Uncharacterized protein</fullName>
    </submittedName>
</protein>
<keyword evidence="1" id="KW-0812">Transmembrane</keyword>
<proteinExistence type="predicted"/>
<keyword evidence="1" id="KW-0472">Membrane</keyword>
<dbReference type="EMBL" id="JAPWIS010000044">
    <property type="protein sequence ID" value="MCZ4590254.1"/>
    <property type="molecule type" value="Genomic_DNA"/>
</dbReference>
<name>A0AAX3YE91_RHOOP</name>
<dbReference type="RefSeq" id="WP_269592934.1">
    <property type="nucleotide sequence ID" value="NZ_CP130953.1"/>
</dbReference>
<sequence>MFLTVQIPPTAARAILGTKAEALNALLAAVGPDRDLVRCSASPGVSARFVHLVGPDPPPASNWVSWAAPAVLVVVFGLVTVPWRAARQFAVPFVLAFAPIAALAAWFVIEMDLFSPRTELAGAARAARELLLGLLDGPPGGTYVEGRDDRPWLDPEA</sequence>
<keyword evidence="1" id="KW-1133">Transmembrane helix</keyword>
<feature type="transmembrane region" description="Helical" evidence="1">
    <location>
        <begin position="63"/>
        <end position="83"/>
    </location>
</feature>
<organism evidence="3 5">
    <name type="scientific">Rhodococcus opacus</name>
    <name type="common">Nocardia opaca</name>
    <dbReference type="NCBI Taxonomy" id="37919"/>
    <lineage>
        <taxon>Bacteria</taxon>
        <taxon>Bacillati</taxon>
        <taxon>Actinomycetota</taxon>
        <taxon>Actinomycetes</taxon>
        <taxon>Mycobacteriales</taxon>
        <taxon>Nocardiaceae</taxon>
        <taxon>Rhodococcus</taxon>
    </lineage>
</organism>
<evidence type="ECO:0000313" key="5">
    <source>
        <dbReference type="Proteomes" id="UP001231166"/>
    </source>
</evidence>
<dbReference type="AlphaFoldDB" id="A0AAX3YE91"/>
<dbReference type="Proteomes" id="UP001231166">
    <property type="component" value="Chromosome"/>
</dbReference>
<keyword evidence="4" id="KW-1185">Reference proteome</keyword>
<accession>A0AAX3YE91</accession>
<evidence type="ECO:0000256" key="1">
    <source>
        <dbReference type="SAM" id="Phobius"/>
    </source>
</evidence>
<evidence type="ECO:0000313" key="2">
    <source>
        <dbReference type="EMBL" id="MCZ4590254.1"/>
    </source>
</evidence>
<evidence type="ECO:0000313" key="4">
    <source>
        <dbReference type="Proteomes" id="UP001066327"/>
    </source>
</evidence>
<dbReference type="EMBL" id="CP130953">
    <property type="protein sequence ID" value="WLF47660.1"/>
    <property type="molecule type" value="Genomic_DNA"/>
</dbReference>
<feature type="transmembrane region" description="Helical" evidence="1">
    <location>
        <begin position="90"/>
        <end position="109"/>
    </location>
</feature>
<reference evidence="2" key="1">
    <citation type="submission" date="2022-12" db="EMBL/GenBank/DDBJ databases">
        <authorList>
            <person name="Krivoruchko A.V."/>
            <person name="Elkin A."/>
        </authorList>
    </citation>
    <scope>NUCLEOTIDE SEQUENCE</scope>
    <source>
        <strain evidence="2">IEGM 249</strain>
    </source>
</reference>
<gene>
    <name evidence="2" type="ORF">O4328_42710</name>
    <name evidence="3" type="ORF">Q5707_01185</name>
</gene>